<dbReference type="Pfam" id="PF13374">
    <property type="entry name" value="TPR_10"/>
    <property type="match status" value="1"/>
</dbReference>
<dbReference type="Proteomes" id="UP000094609">
    <property type="component" value="Chromosome"/>
</dbReference>
<dbReference type="Pfam" id="PF13424">
    <property type="entry name" value="TPR_12"/>
    <property type="match status" value="3"/>
</dbReference>
<feature type="repeat" description="TPR" evidence="3">
    <location>
        <begin position="734"/>
        <end position="767"/>
    </location>
</feature>
<accession>A0A1D7TFR9</accession>
<feature type="repeat" description="TPR" evidence="3">
    <location>
        <begin position="568"/>
        <end position="601"/>
    </location>
</feature>
<keyword evidence="2 3" id="KW-0802">TPR repeat</keyword>
<dbReference type="InterPro" id="IPR027417">
    <property type="entry name" value="P-loop_NTPase"/>
</dbReference>
<proteinExistence type="predicted"/>
<dbReference type="STRING" id="1193502.SHALO_0060"/>
<dbReference type="Gene3D" id="1.25.40.10">
    <property type="entry name" value="Tetratricopeptide repeat domain"/>
    <property type="match status" value="3"/>
</dbReference>
<dbReference type="SMART" id="SM00028">
    <property type="entry name" value="TPR"/>
    <property type="match status" value="7"/>
</dbReference>
<dbReference type="KEGG" id="shal:SHALO_0060"/>
<dbReference type="Gene3D" id="3.10.450.50">
    <property type="match status" value="1"/>
</dbReference>
<dbReference type="PATRIC" id="fig|1193502.14.peg.62"/>
<dbReference type="PROSITE" id="PS50005">
    <property type="entry name" value="TPR"/>
    <property type="match status" value="6"/>
</dbReference>
<dbReference type="SUPFAM" id="SSF103642">
    <property type="entry name" value="Sec-C motif"/>
    <property type="match status" value="1"/>
</dbReference>
<gene>
    <name evidence="4" type="ORF">SHALO_0060</name>
</gene>
<feature type="repeat" description="TPR" evidence="3">
    <location>
        <begin position="610"/>
        <end position="643"/>
    </location>
</feature>
<organism evidence="4 5">
    <name type="scientific">Sulfurospirillum halorespirans DSM 13726</name>
    <dbReference type="NCBI Taxonomy" id="1193502"/>
    <lineage>
        <taxon>Bacteria</taxon>
        <taxon>Pseudomonadati</taxon>
        <taxon>Campylobacterota</taxon>
        <taxon>Epsilonproteobacteria</taxon>
        <taxon>Campylobacterales</taxon>
        <taxon>Sulfurospirillaceae</taxon>
        <taxon>Sulfurospirillum</taxon>
    </lineage>
</organism>
<evidence type="ECO:0000256" key="1">
    <source>
        <dbReference type="ARBA" id="ARBA00022737"/>
    </source>
</evidence>
<dbReference type="SUPFAM" id="SSF48452">
    <property type="entry name" value="TPR-like"/>
    <property type="match status" value="2"/>
</dbReference>
<feature type="repeat" description="TPR" evidence="3">
    <location>
        <begin position="526"/>
        <end position="559"/>
    </location>
</feature>
<dbReference type="SUPFAM" id="SSF52540">
    <property type="entry name" value="P-loop containing nucleoside triphosphate hydrolases"/>
    <property type="match status" value="1"/>
</dbReference>
<dbReference type="PANTHER" id="PTHR45641:SF19">
    <property type="entry name" value="NEPHROCYSTIN-3"/>
    <property type="match status" value="1"/>
</dbReference>
<dbReference type="InterPro" id="IPR004027">
    <property type="entry name" value="SEC_C_motif"/>
</dbReference>
<protein>
    <submittedName>
        <fullName evidence="4">Uncharacterized protein</fullName>
    </submittedName>
</protein>
<name>A0A1D7TFR9_9BACT</name>
<evidence type="ECO:0000313" key="4">
    <source>
        <dbReference type="EMBL" id="AOO63862.1"/>
    </source>
</evidence>
<reference evidence="5" key="1">
    <citation type="submission" date="2016-08" db="EMBL/GenBank/DDBJ databases">
        <title>Complete genome sequence of the organohalide-respiring Epsilonproteobacterium Sulfurospirillum halorespirans.</title>
        <authorList>
            <person name="Goris T."/>
            <person name="Zimmermann J."/>
            <person name="Schenz B."/>
            <person name="Lemos M."/>
            <person name="Hackermueller J."/>
            <person name="Diekert G."/>
        </authorList>
    </citation>
    <scope>NUCLEOTIDE SEQUENCE [LARGE SCALE GENOMIC DNA]</scope>
    <source>
        <strain>DSM 13726</strain>
        <strain evidence="5">PCE-M2</strain>
    </source>
</reference>
<feature type="repeat" description="TPR" evidence="3">
    <location>
        <begin position="692"/>
        <end position="725"/>
    </location>
</feature>
<dbReference type="PANTHER" id="PTHR45641">
    <property type="entry name" value="TETRATRICOPEPTIDE REPEAT PROTEIN (AFU_ORTHOLOGUE AFUA_6G03870)"/>
    <property type="match status" value="1"/>
</dbReference>
<keyword evidence="1" id="KW-0677">Repeat</keyword>
<dbReference type="EMBL" id="CP017111">
    <property type="protein sequence ID" value="AOO63862.1"/>
    <property type="molecule type" value="Genomic_DNA"/>
</dbReference>
<keyword evidence="5" id="KW-1185">Reference proteome</keyword>
<dbReference type="Gene3D" id="3.40.50.300">
    <property type="entry name" value="P-loop containing nucleotide triphosphate hydrolases"/>
    <property type="match status" value="1"/>
</dbReference>
<feature type="repeat" description="TPR" evidence="3">
    <location>
        <begin position="650"/>
        <end position="683"/>
    </location>
</feature>
<dbReference type="InterPro" id="IPR019734">
    <property type="entry name" value="TPR_rpt"/>
</dbReference>
<sequence>MERYRFNIIKDEIQFENFSRDFVKLLYPAFTFQLYGKKGQSQFGIDGHSTSGDIYFQSKHKSKETIKDQIIIEEINNELNKAKTKMQESCQNRECKYLFFSTHKQSAVIQDEAKKLSSEKIIVEYWGWETIESYLNDFYNKDNRDFFSKYYPEIAKNLDSFIPKQLSIKSSSQTTGFIGRENELKKIDSILKTNKTLLINGIGGIGKSSLANHYVTQNKDSYDYYGLFDDISSMISDLKLILNLKSEIEPDILKEAIVALRKLNGRKLFVIDNILDINSINILLSLKDYGFTLLLTSRETIDTIECFELSVMSLDDAKNLFNSIYKIEDTLLEQILNYLDNHTFFIEKIAKTLSNKDSLTPEKILEYFQNGEFSKIKMNRKESFKKLLDELFTIDGLENEEILALKQISIFPSAFILFRDLKLILQKEDETDFEDMLNYLSEKGWLIKYNDGSFKGYKLHQINKEYLFSSHTPSFEDIKIPLTFYNLILQHSVEIEVSLDHKNRLIFFESLYKFLKVLNIYNQEVFIFFQRIGNVYLHLGNINLSLEVFHRALEISNEINDLHKMHTAEVYSSLGEIYRRLGDYANAMKYMEESILISEQYLDENSLALAGQYSNRGHLYKTFGQIDKSFEYFSKALKIMELYESNPKESFVYKGIAEAYQIKQQYDKALDFFKKALNSRKKFFKDDNPLIAQSYNDLGFIYAKMDQREKALPFYIEAMNRYEITLGEEHIDTASVYNNLGELYRYTKKYSKAYPLIKKAMNIREIQQGAYALDTAMSYNTMGVYNADIGEYNESIEYLTKSFNILNATLGPNHIYTIQTQENIHYTHSLMIQNNIKKIGRNDACSCGSGKKYKKCCGIN</sequence>
<evidence type="ECO:0000256" key="3">
    <source>
        <dbReference type="PROSITE-ProRule" id="PRU00339"/>
    </source>
</evidence>
<evidence type="ECO:0000256" key="2">
    <source>
        <dbReference type="ARBA" id="ARBA00022803"/>
    </source>
</evidence>
<dbReference type="RefSeq" id="WP_069476872.1">
    <property type="nucleotide sequence ID" value="NZ_CP017111.1"/>
</dbReference>
<dbReference type="InterPro" id="IPR011990">
    <property type="entry name" value="TPR-like_helical_dom_sf"/>
</dbReference>
<dbReference type="PROSITE" id="PS50293">
    <property type="entry name" value="TPR_REGION"/>
    <property type="match status" value="1"/>
</dbReference>
<dbReference type="Pfam" id="PF02810">
    <property type="entry name" value="SEC-C"/>
    <property type="match status" value="1"/>
</dbReference>
<evidence type="ECO:0000313" key="5">
    <source>
        <dbReference type="Proteomes" id="UP000094609"/>
    </source>
</evidence>
<dbReference type="AlphaFoldDB" id="A0A1D7TFR9"/>